<dbReference type="KEGG" id="gma:AciX8_4366"/>
<keyword evidence="5 7" id="KW-0808">Transferase</keyword>
<comment type="subcellular location">
    <subcellularLocation>
        <location evidence="5">Cytoplasm</location>
    </subcellularLocation>
</comment>
<dbReference type="GO" id="GO:0005524">
    <property type="term" value="F:ATP binding"/>
    <property type="evidence" value="ECO:0007669"/>
    <property type="project" value="UniProtKB-UniRule"/>
</dbReference>
<dbReference type="PANTHER" id="PTHR10695:SF46">
    <property type="entry name" value="BIFUNCTIONAL COENZYME A SYNTHASE-RELATED"/>
    <property type="match status" value="1"/>
</dbReference>
<reference evidence="7 8" key="1">
    <citation type="submission" date="2011-11" db="EMBL/GenBank/DDBJ databases">
        <title>Complete sequence of Granulicella mallensis MP5ACTX8.</title>
        <authorList>
            <consortium name="US DOE Joint Genome Institute"/>
            <person name="Lucas S."/>
            <person name="Copeland A."/>
            <person name="Lapidus A."/>
            <person name="Cheng J.-F."/>
            <person name="Goodwin L."/>
            <person name="Pitluck S."/>
            <person name="Peters L."/>
            <person name="Lu M."/>
            <person name="Detter J.C."/>
            <person name="Han C."/>
            <person name="Tapia R."/>
            <person name="Land M."/>
            <person name="Hauser L."/>
            <person name="Kyrpides N."/>
            <person name="Ivanova N."/>
            <person name="Mikhailova N."/>
            <person name="Pagani I."/>
            <person name="Rawat S."/>
            <person name="Mannisto M."/>
            <person name="Haggblom M."/>
            <person name="Woyke T."/>
        </authorList>
    </citation>
    <scope>NUCLEOTIDE SEQUENCE [LARGE SCALE GENOMIC DNA]</scope>
    <source>
        <strain evidence="8">ATCC BAA-1857 / DSM 23137 / MP5ACTX8</strain>
    </source>
</reference>
<dbReference type="UniPathway" id="UPA00241">
    <property type="reaction ID" value="UER00356"/>
</dbReference>
<dbReference type="EC" id="2.7.1.24" evidence="5 6"/>
<comment type="similarity">
    <text evidence="1 5">Belongs to the CoaE family.</text>
</comment>
<dbReference type="SUPFAM" id="SSF52540">
    <property type="entry name" value="P-loop containing nucleoside triphosphate hydrolases"/>
    <property type="match status" value="1"/>
</dbReference>
<comment type="function">
    <text evidence="5">Catalyzes the phosphorylation of the 3'-hydroxyl group of dephosphocoenzyme A to form coenzyme A.</text>
</comment>
<dbReference type="PROSITE" id="PS51219">
    <property type="entry name" value="DPCK"/>
    <property type="match status" value="1"/>
</dbReference>
<dbReference type="CDD" id="cd02022">
    <property type="entry name" value="DPCK"/>
    <property type="match status" value="1"/>
</dbReference>
<dbReference type="OrthoDB" id="9812943at2"/>
<comment type="pathway">
    <text evidence="5">Cofactor biosynthesis; coenzyme A biosynthesis; CoA from (R)-pantothenate: step 5/5.</text>
</comment>
<feature type="binding site" evidence="5">
    <location>
        <begin position="11"/>
        <end position="16"/>
    </location>
    <ligand>
        <name>ATP</name>
        <dbReference type="ChEBI" id="CHEBI:30616"/>
    </ligand>
</feature>
<evidence type="ECO:0000313" key="8">
    <source>
        <dbReference type="Proteomes" id="UP000007113"/>
    </source>
</evidence>
<proteinExistence type="inferred from homology"/>
<evidence type="ECO:0000256" key="5">
    <source>
        <dbReference type="HAMAP-Rule" id="MF_00376"/>
    </source>
</evidence>
<dbReference type="InterPro" id="IPR027417">
    <property type="entry name" value="P-loop_NTPase"/>
</dbReference>
<dbReference type="PANTHER" id="PTHR10695">
    <property type="entry name" value="DEPHOSPHO-COA KINASE-RELATED"/>
    <property type="match status" value="1"/>
</dbReference>
<dbReference type="EMBL" id="CP003130">
    <property type="protein sequence ID" value="AEU38639.1"/>
    <property type="molecule type" value="Genomic_DNA"/>
</dbReference>
<protein>
    <recommendedName>
        <fullName evidence="5 6">Dephospho-CoA kinase</fullName>
        <ecNumber evidence="5 6">2.7.1.24</ecNumber>
    </recommendedName>
    <alternativeName>
        <fullName evidence="5">Dephosphocoenzyme A kinase</fullName>
    </alternativeName>
</protein>
<evidence type="ECO:0000256" key="1">
    <source>
        <dbReference type="ARBA" id="ARBA00009018"/>
    </source>
</evidence>
<keyword evidence="2 5" id="KW-0547">Nucleotide-binding</keyword>
<evidence type="ECO:0000256" key="2">
    <source>
        <dbReference type="ARBA" id="ARBA00022741"/>
    </source>
</evidence>
<dbReference type="HOGENOM" id="CLU_057180_1_1_0"/>
<evidence type="ECO:0000256" key="3">
    <source>
        <dbReference type="ARBA" id="ARBA00022840"/>
    </source>
</evidence>
<keyword evidence="8" id="KW-1185">Reference proteome</keyword>
<dbReference type="Gene3D" id="3.40.50.300">
    <property type="entry name" value="P-loop containing nucleotide triphosphate hydrolases"/>
    <property type="match status" value="1"/>
</dbReference>
<dbReference type="eggNOG" id="COG0237">
    <property type="taxonomic scope" value="Bacteria"/>
</dbReference>
<dbReference type="STRING" id="682795.AciX8_4366"/>
<sequence length="220" mass="24171">MLRVGLTGDLGSGKSTVARMFAERGAVVFSSDEMGRRLMQPGQPVYTAIVEHFGGAVVAEDGSLDRRVLARLAFTEGRVEELNAIVHPAVIAEQARLIKGLARKHPDAMVIVESALLFTTKYGNSSHPWRDRFDRMVLVTAPEEQKIARFVERAAAGRLLDPQERAALEADARARLAMQTANEAHAAECLVIQNDGDLVTLLQRVGAVWRELCQVARFEP</sequence>
<accession>G8NTC7</accession>
<dbReference type="RefSeq" id="WP_014267510.1">
    <property type="nucleotide sequence ID" value="NC_016631.1"/>
</dbReference>
<dbReference type="InterPro" id="IPR001977">
    <property type="entry name" value="Depp_CoAkinase"/>
</dbReference>
<dbReference type="GO" id="GO:0004140">
    <property type="term" value="F:dephospho-CoA kinase activity"/>
    <property type="evidence" value="ECO:0007669"/>
    <property type="project" value="UniProtKB-UniRule"/>
</dbReference>
<dbReference type="HAMAP" id="MF_00376">
    <property type="entry name" value="Dephospho_CoA_kinase"/>
    <property type="match status" value="1"/>
</dbReference>
<keyword evidence="3 5" id="KW-0067">ATP-binding</keyword>
<keyword evidence="5 7" id="KW-0418">Kinase</keyword>
<dbReference type="GO" id="GO:0015937">
    <property type="term" value="P:coenzyme A biosynthetic process"/>
    <property type="evidence" value="ECO:0007669"/>
    <property type="project" value="UniProtKB-UniRule"/>
</dbReference>
<keyword evidence="4 5" id="KW-0173">Coenzyme A biosynthesis</keyword>
<dbReference type="Pfam" id="PF01121">
    <property type="entry name" value="CoaE"/>
    <property type="match status" value="1"/>
</dbReference>
<comment type="catalytic activity">
    <reaction evidence="5">
        <text>3'-dephospho-CoA + ATP = ADP + CoA + H(+)</text>
        <dbReference type="Rhea" id="RHEA:18245"/>
        <dbReference type="ChEBI" id="CHEBI:15378"/>
        <dbReference type="ChEBI" id="CHEBI:30616"/>
        <dbReference type="ChEBI" id="CHEBI:57287"/>
        <dbReference type="ChEBI" id="CHEBI:57328"/>
        <dbReference type="ChEBI" id="CHEBI:456216"/>
        <dbReference type="EC" id="2.7.1.24"/>
    </reaction>
</comment>
<dbReference type="Proteomes" id="UP000007113">
    <property type="component" value="Chromosome"/>
</dbReference>
<dbReference type="AlphaFoldDB" id="G8NTC7"/>
<evidence type="ECO:0000313" key="7">
    <source>
        <dbReference type="EMBL" id="AEU38639.1"/>
    </source>
</evidence>
<gene>
    <name evidence="5" type="primary">coaE</name>
    <name evidence="7" type="ordered locus">AciX8_4366</name>
</gene>
<evidence type="ECO:0000256" key="6">
    <source>
        <dbReference type="NCBIfam" id="TIGR00152"/>
    </source>
</evidence>
<organism evidence="7 8">
    <name type="scientific">Granulicella mallensis (strain ATCC BAA-1857 / DSM 23137 / MP5ACTX8)</name>
    <dbReference type="NCBI Taxonomy" id="682795"/>
    <lineage>
        <taxon>Bacteria</taxon>
        <taxon>Pseudomonadati</taxon>
        <taxon>Acidobacteriota</taxon>
        <taxon>Terriglobia</taxon>
        <taxon>Terriglobales</taxon>
        <taxon>Acidobacteriaceae</taxon>
        <taxon>Granulicella</taxon>
    </lineage>
</organism>
<dbReference type="GO" id="GO:0005737">
    <property type="term" value="C:cytoplasm"/>
    <property type="evidence" value="ECO:0007669"/>
    <property type="project" value="UniProtKB-SubCell"/>
</dbReference>
<dbReference type="NCBIfam" id="TIGR00152">
    <property type="entry name" value="dephospho-CoA kinase"/>
    <property type="match status" value="1"/>
</dbReference>
<evidence type="ECO:0000256" key="4">
    <source>
        <dbReference type="ARBA" id="ARBA00022993"/>
    </source>
</evidence>
<keyword evidence="5" id="KW-0963">Cytoplasm</keyword>
<name>G8NTC7_GRAMM</name>